<evidence type="ECO:0000313" key="4">
    <source>
        <dbReference type="EMBL" id="KLO19993.1"/>
    </source>
</evidence>
<feature type="transmembrane region" description="Helical" evidence="2">
    <location>
        <begin position="263"/>
        <end position="287"/>
    </location>
</feature>
<dbReference type="EMBL" id="KQ085883">
    <property type="protein sequence ID" value="KLO19993.1"/>
    <property type="molecule type" value="Genomic_DNA"/>
</dbReference>
<feature type="compositionally biased region" description="Pro residues" evidence="1">
    <location>
        <begin position="494"/>
        <end position="504"/>
    </location>
</feature>
<gene>
    <name evidence="4" type="ORF">SCHPADRAFT_817175</name>
</gene>
<feature type="region of interest" description="Disordered" evidence="1">
    <location>
        <begin position="371"/>
        <end position="426"/>
    </location>
</feature>
<evidence type="ECO:0000256" key="3">
    <source>
        <dbReference type="SAM" id="SignalP"/>
    </source>
</evidence>
<keyword evidence="5" id="KW-1185">Reference proteome</keyword>
<evidence type="ECO:0000256" key="2">
    <source>
        <dbReference type="SAM" id="Phobius"/>
    </source>
</evidence>
<feature type="chain" id="PRO_5005202512" description="Fibronectin type-III domain-containing protein" evidence="3">
    <location>
        <begin position="21"/>
        <end position="514"/>
    </location>
</feature>
<protein>
    <recommendedName>
        <fullName evidence="6">Fibronectin type-III domain-containing protein</fullName>
    </recommendedName>
</protein>
<evidence type="ECO:0008006" key="6">
    <source>
        <dbReference type="Google" id="ProtNLM"/>
    </source>
</evidence>
<keyword evidence="2" id="KW-0472">Membrane</keyword>
<evidence type="ECO:0000256" key="1">
    <source>
        <dbReference type="SAM" id="MobiDB-lite"/>
    </source>
</evidence>
<dbReference type="Proteomes" id="UP000053477">
    <property type="component" value="Unassembled WGS sequence"/>
</dbReference>
<feature type="compositionally biased region" description="Low complexity" evidence="1">
    <location>
        <begin position="403"/>
        <end position="423"/>
    </location>
</feature>
<proteinExistence type="predicted"/>
<keyword evidence="2" id="KW-0812">Transmembrane</keyword>
<keyword evidence="2" id="KW-1133">Transmembrane helix</keyword>
<feature type="compositionally biased region" description="Low complexity" evidence="1">
    <location>
        <begin position="460"/>
        <end position="475"/>
    </location>
</feature>
<reference evidence="4 5" key="1">
    <citation type="submission" date="2015-04" db="EMBL/GenBank/DDBJ databases">
        <title>Complete genome sequence of Schizopora paradoxa KUC8140, a cosmopolitan wood degrader in East Asia.</title>
        <authorList>
            <consortium name="DOE Joint Genome Institute"/>
            <person name="Min B."/>
            <person name="Park H."/>
            <person name="Jang Y."/>
            <person name="Kim J.-J."/>
            <person name="Kim K.H."/>
            <person name="Pangilinan J."/>
            <person name="Lipzen A."/>
            <person name="Riley R."/>
            <person name="Grigoriev I.V."/>
            <person name="Spatafora J.W."/>
            <person name="Choi I.-G."/>
        </authorList>
    </citation>
    <scope>NUCLEOTIDE SEQUENCE [LARGE SCALE GENOMIC DNA]</scope>
    <source>
        <strain evidence="4 5">KUC8140</strain>
    </source>
</reference>
<dbReference type="AlphaFoldDB" id="A0A0H2SE57"/>
<name>A0A0H2SE57_9AGAM</name>
<feature type="region of interest" description="Disordered" evidence="1">
    <location>
        <begin position="451"/>
        <end position="514"/>
    </location>
</feature>
<sequence>MIVSLTSLIYTLALSHLASSKIVSFLEQGFSFDYTPTAAPVPIPTTTQCEEIPLNWGPGAFNGPSPVAPYYIQVYTSTFLFPMVINVGEGRTFNWPVPYVPGTQYQICMFASNGVTGGCQRSYTVIPAANTTLDNPPVCQNLTYPQGILDVQAQDHTGNLSQYAWVDQCTDISLKPNNGTPPFTMTVASTLHPPWNITSSDMSALNWTVQLSWASQFWVSLVDSEGLSWAFGPLHAGGNGPTDCLSLDASPTSSSGGGLSAGVAAGAGIGGIVVGLVAGAVVAWFILKRKSSQRHSLYDVPEDRIHRNTYKQEALDSPAGDHYAPVPVTVGSPRESEAELISVQRSLSSGRVPLAPGSGYEVEPFRLPDEAFSDGVSTQHHGTARESMSGGVAGGPTSRASRHGAPSEASSSSGARSPEAGSSMPHVYVVHHDGGRAPVSVFTPQGTEVIELPPRYEGGSTSATSSSSVDAAGESSRPRRPAASPLGVRNADPGPLPRKLPPSPGSRGDGPFQD</sequence>
<evidence type="ECO:0000313" key="5">
    <source>
        <dbReference type="Proteomes" id="UP000053477"/>
    </source>
</evidence>
<keyword evidence="3" id="KW-0732">Signal</keyword>
<organism evidence="4 5">
    <name type="scientific">Schizopora paradoxa</name>
    <dbReference type="NCBI Taxonomy" id="27342"/>
    <lineage>
        <taxon>Eukaryota</taxon>
        <taxon>Fungi</taxon>
        <taxon>Dikarya</taxon>
        <taxon>Basidiomycota</taxon>
        <taxon>Agaricomycotina</taxon>
        <taxon>Agaricomycetes</taxon>
        <taxon>Hymenochaetales</taxon>
        <taxon>Schizoporaceae</taxon>
        <taxon>Schizopora</taxon>
    </lineage>
</organism>
<dbReference type="InParanoid" id="A0A0H2SE57"/>
<feature type="signal peptide" evidence="3">
    <location>
        <begin position="1"/>
        <end position="20"/>
    </location>
</feature>
<dbReference type="STRING" id="27342.A0A0H2SE57"/>
<accession>A0A0H2SE57</accession>
<dbReference type="OrthoDB" id="2563021at2759"/>